<sequence>MVIYNSLLNWLSSQVPPKHPHCLSHHTLRQQLFAFLPCSFYSPWCYTKSPTFLPTLSLCSAMMSSIVLRWITAITPPPVSSIVSIGNWTPSNSTLTIMQAVNGVFAKIYKPRYRYKKAGVIVTGIIQDSPIQADLFDIKPEKYNKLRLMDEAVDRINMFYGSETVVIGSQQYTKKCGKGKADVFSNAIRHDFKSPNPTTRWSEVLKLR</sequence>
<dbReference type="Pfam" id="PF13438">
    <property type="entry name" value="DUF4113"/>
    <property type="match status" value="1"/>
</dbReference>
<gene>
    <name evidence="3" type="ORF">H6A34_09685</name>
</gene>
<dbReference type="InterPro" id="IPR025188">
    <property type="entry name" value="DUF4113"/>
</dbReference>
<keyword evidence="4" id="KW-1185">Reference proteome</keyword>
<reference evidence="3" key="1">
    <citation type="submission" date="2020-08" db="EMBL/GenBank/DDBJ databases">
        <authorList>
            <person name="Cejkova D."/>
            <person name="Kubasova T."/>
            <person name="Jahodarova E."/>
            <person name="Rychlik I."/>
        </authorList>
    </citation>
    <scope>NUCLEOTIDE SEQUENCE</scope>
    <source>
        <strain evidence="3">An824</strain>
    </source>
</reference>
<dbReference type="GO" id="GO:0006281">
    <property type="term" value="P:DNA repair"/>
    <property type="evidence" value="ECO:0007669"/>
    <property type="project" value="InterPro"/>
</dbReference>
<dbReference type="EMBL" id="JACJJG010000055">
    <property type="protein sequence ID" value="MBM6674145.1"/>
    <property type="molecule type" value="Genomic_DNA"/>
</dbReference>
<protein>
    <submittedName>
        <fullName evidence="3">DUF4113 domain-containing protein</fullName>
    </submittedName>
</protein>
<reference evidence="3" key="2">
    <citation type="journal article" date="2021" name="Sci. Rep.">
        <title>The distribution of antibiotic resistance genes in chicken gut microbiota commensals.</title>
        <authorList>
            <person name="Juricova H."/>
            <person name="Matiasovicova J."/>
            <person name="Kubasova T."/>
            <person name="Cejkova D."/>
            <person name="Rychlik I."/>
        </authorList>
    </citation>
    <scope>NUCLEOTIDE SEQUENCE</scope>
    <source>
        <strain evidence="3">An824</strain>
    </source>
</reference>
<comment type="caution">
    <text evidence="3">The sequence shown here is derived from an EMBL/GenBank/DDBJ whole genome shotgun (WGS) entry which is preliminary data.</text>
</comment>
<organism evidence="3 4">
    <name type="scientific">Marseilla massiliensis</name>
    <dbReference type="NCBI Taxonomy" id="1841864"/>
    <lineage>
        <taxon>Bacteria</taxon>
        <taxon>Pseudomonadati</taxon>
        <taxon>Bacteroidota</taxon>
        <taxon>Bacteroidia</taxon>
        <taxon>Bacteroidales</taxon>
        <taxon>Prevotellaceae</taxon>
        <taxon>Marseilla</taxon>
    </lineage>
</organism>
<dbReference type="Pfam" id="PF11799">
    <property type="entry name" value="IMS_C"/>
    <property type="match status" value="1"/>
</dbReference>
<name>A0A938WVN6_9BACT</name>
<feature type="domain" description="DNA polymerase Y-family little finger" evidence="1">
    <location>
        <begin position="89"/>
        <end position="135"/>
    </location>
</feature>
<evidence type="ECO:0000313" key="4">
    <source>
        <dbReference type="Proteomes" id="UP000706891"/>
    </source>
</evidence>
<proteinExistence type="predicted"/>
<evidence type="ECO:0000259" key="2">
    <source>
        <dbReference type="Pfam" id="PF13438"/>
    </source>
</evidence>
<dbReference type="GO" id="GO:0003684">
    <property type="term" value="F:damaged DNA binding"/>
    <property type="evidence" value="ECO:0007669"/>
    <property type="project" value="InterPro"/>
</dbReference>
<dbReference type="Proteomes" id="UP000706891">
    <property type="component" value="Unassembled WGS sequence"/>
</dbReference>
<dbReference type="AlphaFoldDB" id="A0A938WVN6"/>
<accession>A0A938WVN6</accession>
<evidence type="ECO:0000313" key="3">
    <source>
        <dbReference type="EMBL" id="MBM6674145.1"/>
    </source>
</evidence>
<evidence type="ECO:0000259" key="1">
    <source>
        <dbReference type="Pfam" id="PF11799"/>
    </source>
</evidence>
<feature type="domain" description="DUF4113" evidence="2">
    <location>
        <begin position="151"/>
        <end position="206"/>
    </location>
</feature>
<dbReference type="InterPro" id="IPR017961">
    <property type="entry name" value="DNA_pol_Y-fam_little_finger"/>
</dbReference>